<accession>A0A7J7M033</accession>
<dbReference type="EMBL" id="JACGCM010001854">
    <property type="protein sequence ID" value="KAF6148160.1"/>
    <property type="molecule type" value="Genomic_DNA"/>
</dbReference>
<dbReference type="InterPro" id="IPR055164">
    <property type="entry name" value="EDR1/CTR1/ARMC3-like_pept-like"/>
</dbReference>
<dbReference type="AlphaFoldDB" id="A0A7J7M033"/>
<evidence type="ECO:0000313" key="2">
    <source>
        <dbReference type="EMBL" id="KAF6148160.1"/>
    </source>
</evidence>
<dbReference type="Proteomes" id="UP000541444">
    <property type="component" value="Unassembled WGS sequence"/>
</dbReference>
<keyword evidence="3" id="KW-1185">Reference proteome</keyword>
<gene>
    <name evidence="2" type="ORF">GIB67_011935</name>
</gene>
<sequence length="131" mass="14289">MYGSCCSRGILFKVLADTGLESRLVVGLPSDGGIELAESYKHISVIVALNYMELLVDLMRFPGQLVPCSSRAIFISHISVLGESDSTENDSCDSPLEPYSPLCGVSDRVDMDSSEHDETLQSLYKQKLEAP</sequence>
<organism evidence="2 3">
    <name type="scientific">Kingdonia uniflora</name>
    <dbReference type="NCBI Taxonomy" id="39325"/>
    <lineage>
        <taxon>Eukaryota</taxon>
        <taxon>Viridiplantae</taxon>
        <taxon>Streptophyta</taxon>
        <taxon>Embryophyta</taxon>
        <taxon>Tracheophyta</taxon>
        <taxon>Spermatophyta</taxon>
        <taxon>Magnoliopsida</taxon>
        <taxon>Ranunculales</taxon>
        <taxon>Circaeasteraceae</taxon>
        <taxon>Kingdonia</taxon>
    </lineage>
</organism>
<reference evidence="2 3" key="1">
    <citation type="journal article" date="2020" name="IScience">
        <title>Genome Sequencing of the Endangered Kingdonia uniflora (Circaeasteraceae, Ranunculales) Reveals Potential Mechanisms of Evolutionary Specialization.</title>
        <authorList>
            <person name="Sun Y."/>
            <person name="Deng T."/>
            <person name="Zhang A."/>
            <person name="Moore M.J."/>
            <person name="Landis J.B."/>
            <person name="Lin N."/>
            <person name="Zhang H."/>
            <person name="Zhang X."/>
            <person name="Huang J."/>
            <person name="Zhang X."/>
            <person name="Sun H."/>
            <person name="Wang H."/>
        </authorList>
    </citation>
    <scope>NUCLEOTIDE SEQUENCE [LARGE SCALE GENOMIC DNA]</scope>
    <source>
        <strain evidence="2">TB1705</strain>
        <tissue evidence="2">Leaf</tissue>
    </source>
</reference>
<feature type="domain" description="EDR1/CTR1/ARMC3-like peptidase-like" evidence="1">
    <location>
        <begin position="2"/>
        <end position="66"/>
    </location>
</feature>
<name>A0A7J7M033_9MAGN</name>
<dbReference type="Pfam" id="PF14381">
    <property type="entry name" value="EDR1_CTR1_ARMC3_pept"/>
    <property type="match status" value="1"/>
</dbReference>
<dbReference type="OrthoDB" id="339325at2759"/>
<comment type="caution">
    <text evidence="2">The sequence shown here is derived from an EMBL/GenBank/DDBJ whole genome shotgun (WGS) entry which is preliminary data.</text>
</comment>
<evidence type="ECO:0000313" key="3">
    <source>
        <dbReference type="Proteomes" id="UP000541444"/>
    </source>
</evidence>
<protein>
    <recommendedName>
        <fullName evidence="1">EDR1/CTR1/ARMC3-like peptidase-like domain-containing protein</fullName>
    </recommendedName>
</protein>
<proteinExistence type="predicted"/>
<evidence type="ECO:0000259" key="1">
    <source>
        <dbReference type="Pfam" id="PF14381"/>
    </source>
</evidence>